<accession>C9LF40</accession>
<organism evidence="1 2">
    <name type="scientific">Alloprevotella tannerae ATCC 51259</name>
    <dbReference type="NCBI Taxonomy" id="626522"/>
    <lineage>
        <taxon>Bacteria</taxon>
        <taxon>Pseudomonadati</taxon>
        <taxon>Bacteroidota</taxon>
        <taxon>Bacteroidia</taxon>
        <taxon>Bacteroidales</taxon>
        <taxon>Prevotellaceae</taxon>
        <taxon>Alloprevotella</taxon>
    </lineage>
</organism>
<proteinExistence type="predicted"/>
<dbReference type="Proteomes" id="UP000003460">
    <property type="component" value="Unassembled WGS sequence"/>
</dbReference>
<evidence type="ECO:0000313" key="2">
    <source>
        <dbReference type="Proteomes" id="UP000003460"/>
    </source>
</evidence>
<gene>
    <name evidence="1" type="ORF">GCWU000325_00822</name>
</gene>
<evidence type="ECO:0000313" key="1">
    <source>
        <dbReference type="EMBL" id="EEX72359.1"/>
    </source>
</evidence>
<name>C9LF40_9BACT</name>
<keyword evidence="2" id="KW-1185">Reference proteome</keyword>
<reference evidence="1" key="1">
    <citation type="submission" date="2009-09" db="EMBL/GenBank/DDBJ databases">
        <authorList>
            <person name="Weinstock G."/>
            <person name="Sodergren E."/>
            <person name="Clifton S."/>
            <person name="Fulton L."/>
            <person name="Fulton B."/>
            <person name="Courtney L."/>
            <person name="Fronick C."/>
            <person name="Harrison M."/>
            <person name="Strong C."/>
            <person name="Farmer C."/>
            <person name="Delahaunty K."/>
            <person name="Markovic C."/>
            <person name="Hall O."/>
            <person name="Minx P."/>
            <person name="Tomlinson C."/>
            <person name="Mitreva M."/>
            <person name="Nelson J."/>
            <person name="Hou S."/>
            <person name="Wollam A."/>
            <person name="Pepin K.H."/>
            <person name="Johnson M."/>
            <person name="Bhonagiri V."/>
            <person name="Nash W.E."/>
            <person name="Warren W."/>
            <person name="Chinwalla A."/>
            <person name="Mardis E.R."/>
            <person name="Wilson R.K."/>
        </authorList>
    </citation>
    <scope>NUCLEOTIDE SEQUENCE [LARGE SCALE GENOMIC DNA]</scope>
    <source>
        <strain evidence="1">ATCC 51259</strain>
    </source>
</reference>
<dbReference type="AlphaFoldDB" id="C9LF40"/>
<sequence>MGLNCGCKDRAKFLLAKSFDSFFCDKRLFSPIWGVTGLNLGGASRLAGCFYGAKIAF</sequence>
<protein>
    <submittedName>
        <fullName evidence="1">Uncharacterized protein</fullName>
    </submittedName>
</protein>
<comment type="caution">
    <text evidence="1">The sequence shown here is derived from an EMBL/GenBank/DDBJ whole genome shotgun (WGS) entry which is preliminary data.</text>
</comment>
<dbReference type="EMBL" id="ACIJ02000016">
    <property type="protein sequence ID" value="EEX72359.1"/>
    <property type="molecule type" value="Genomic_DNA"/>
</dbReference>
<dbReference type="HOGENOM" id="CLU_2992963_0_0_10"/>